<evidence type="ECO:0000256" key="5">
    <source>
        <dbReference type="ARBA" id="ARBA00018587"/>
    </source>
</evidence>
<evidence type="ECO:0000256" key="9">
    <source>
        <dbReference type="ARBA" id="ARBA00022777"/>
    </source>
</evidence>
<dbReference type="InterPro" id="IPR015813">
    <property type="entry name" value="Pyrv/PenolPyrv_kinase-like_dom"/>
</dbReference>
<keyword evidence="8" id="KW-0547">Nucleotide-binding</keyword>
<dbReference type="PANTHER" id="PTHR11817">
    <property type="entry name" value="PYRUVATE KINASE"/>
    <property type="match status" value="1"/>
</dbReference>
<evidence type="ECO:0000256" key="1">
    <source>
        <dbReference type="ARBA" id="ARBA00001958"/>
    </source>
</evidence>
<dbReference type="InterPro" id="IPR001697">
    <property type="entry name" value="Pyr_Knase"/>
</dbReference>
<accession>A0ABZ2NCL4</accession>
<evidence type="ECO:0000259" key="15">
    <source>
        <dbReference type="Pfam" id="PF00224"/>
    </source>
</evidence>
<dbReference type="SUPFAM" id="SSF50800">
    <property type="entry name" value="PK beta-barrel domain-like"/>
    <property type="match status" value="1"/>
</dbReference>
<evidence type="ECO:0000256" key="4">
    <source>
        <dbReference type="ARBA" id="ARBA00012142"/>
    </source>
</evidence>
<name>A0ABZ2NCL4_9BACI</name>
<dbReference type="PRINTS" id="PR01050">
    <property type="entry name" value="PYRUVTKNASE"/>
</dbReference>
<dbReference type="EMBL" id="CP147407">
    <property type="protein sequence ID" value="WXB95174.1"/>
    <property type="molecule type" value="Genomic_DNA"/>
</dbReference>
<evidence type="ECO:0000256" key="12">
    <source>
        <dbReference type="ARBA" id="ARBA00023152"/>
    </source>
</evidence>
<comment type="pathway">
    <text evidence="2 14">Carbohydrate degradation; glycolysis; pyruvate from D-glyceraldehyde 3-phosphate: step 5/5.</text>
</comment>
<keyword evidence="10" id="KW-0067">ATP-binding</keyword>
<dbReference type="InterPro" id="IPR011037">
    <property type="entry name" value="Pyrv_Knase-like_insert_dom_sf"/>
</dbReference>
<dbReference type="RefSeq" id="WP_338776539.1">
    <property type="nucleotide sequence ID" value="NZ_CP147407.1"/>
</dbReference>
<comment type="similarity">
    <text evidence="3 14">Belongs to the pyruvate kinase family.</text>
</comment>
<sequence length="414" mass="46396">MESEQVEKDRLYSLKSMQAYLKARSPKRGEKTIPALTSSGSFIKDEEMSEKLIEKRMVSLFKKSGHSIMVTMDKSLQEAEIAGLLENGMDIARVNCGHDGVKEWKEIIERVRRASNMTHLPCRIYMDLSGPKIRITKLPNNLSTVKMQSGEAIRISLAESEKMAGLFSTNMPKAFRNARKGDRLLINDGKIQGTIAYKTEDLIVANVHHYLKRSVSIKVNDGINLPDSLSFLLLPAMSEKDINESAFIFRHADIVGLSFVHTKEDLQFLKNLMLEKTGKILPITAKIETEYAVKNLPSIISEGLKHEGFGVMAARGDLAVEAGFEKLGRLQDDLMSLCFHSQIPLIYATEVLASLAKTRLATRPEIVDAHRSFKAACTMLNKGPFIADAVSMLKGIEEDRKERLEFIESHELKN</sequence>
<comment type="cofactor">
    <cofactor evidence="1">
        <name>K(+)</name>
        <dbReference type="ChEBI" id="CHEBI:29103"/>
    </cofactor>
</comment>
<keyword evidence="12 14" id="KW-0324">Glycolysis</keyword>
<keyword evidence="13 16" id="KW-0670">Pyruvate</keyword>
<dbReference type="SUPFAM" id="SSF51621">
    <property type="entry name" value="Phosphoenolpyruvate/pyruvate domain"/>
    <property type="match status" value="1"/>
</dbReference>
<keyword evidence="11 14" id="KW-0460">Magnesium</keyword>
<dbReference type="Gene3D" id="2.40.33.10">
    <property type="entry name" value="PK beta-barrel domain-like"/>
    <property type="match status" value="1"/>
</dbReference>
<evidence type="ECO:0000313" key="16">
    <source>
        <dbReference type="EMBL" id="WXB95174.1"/>
    </source>
</evidence>
<protein>
    <recommendedName>
        <fullName evidence="5 14">Pyruvate kinase</fullName>
        <ecNumber evidence="4 14">2.7.1.40</ecNumber>
    </recommendedName>
</protein>
<evidence type="ECO:0000313" key="17">
    <source>
        <dbReference type="Proteomes" id="UP001377337"/>
    </source>
</evidence>
<evidence type="ECO:0000256" key="14">
    <source>
        <dbReference type="RuleBase" id="RU000504"/>
    </source>
</evidence>
<dbReference type="GO" id="GO:0016301">
    <property type="term" value="F:kinase activity"/>
    <property type="evidence" value="ECO:0007669"/>
    <property type="project" value="UniProtKB-KW"/>
</dbReference>
<evidence type="ECO:0000256" key="2">
    <source>
        <dbReference type="ARBA" id="ARBA00004997"/>
    </source>
</evidence>
<evidence type="ECO:0000256" key="3">
    <source>
        <dbReference type="ARBA" id="ARBA00008663"/>
    </source>
</evidence>
<evidence type="ECO:0000256" key="8">
    <source>
        <dbReference type="ARBA" id="ARBA00022741"/>
    </source>
</evidence>
<dbReference type="InterPro" id="IPR040442">
    <property type="entry name" value="Pyrv_kinase-like_dom_sf"/>
</dbReference>
<evidence type="ECO:0000256" key="11">
    <source>
        <dbReference type="ARBA" id="ARBA00022842"/>
    </source>
</evidence>
<dbReference type="Gene3D" id="3.20.20.60">
    <property type="entry name" value="Phosphoenolpyruvate-binding domains"/>
    <property type="match status" value="1"/>
</dbReference>
<reference evidence="16 17" key="1">
    <citation type="submission" date="2024-02" db="EMBL/GenBank/DDBJ databases">
        <title>Seven novel Bacillus-like species.</title>
        <authorList>
            <person name="Liu G."/>
        </authorList>
    </citation>
    <scope>NUCLEOTIDE SEQUENCE [LARGE SCALE GENOMIC DNA]</scope>
    <source>
        <strain evidence="16 17">FJAT-52054</strain>
    </source>
</reference>
<evidence type="ECO:0000256" key="7">
    <source>
        <dbReference type="ARBA" id="ARBA00022723"/>
    </source>
</evidence>
<dbReference type="Proteomes" id="UP001377337">
    <property type="component" value="Chromosome"/>
</dbReference>
<gene>
    <name evidence="16" type="ORF">WCV65_11340</name>
</gene>
<keyword evidence="17" id="KW-1185">Reference proteome</keyword>
<dbReference type="Pfam" id="PF00224">
    <property type="entry name" value="PK"/>
    <property type="match status" value="1"/>
</dbReference>
<keyword evidence="7" id="KW-0479">Metal-binding</keyword>
<comment type="catalytic activity">
    <reaction evidence="14">
        <text>pyruvate + ATP = phosphoenolpyruvate + ADP + H(+)</text>
        <dbReference type="Rhea" id="RHEA:18157"/>
        <dbReference type="ChEBI" id="CHEBI:15361"/>
        <dbReference type="ChEBI" id="CHEBI:15378"/>
        <dbReference type="ChEBI" id="CHEBI:30616"/>
        <dbReference type="ChEBI" id="CHEBI:58702"/>
        <dbReference type="ChEBI" id="CHEBI:456216"/>
        <dbReference type="EC" id="2.7.1.40"/>
    </reaction>
</comment>
<dbReference type="InterPro" id="IPR015793">
    <property type="entry name" value="Pyrv_Knase_brl"/>
</dbReference>
<keyword evidence="9 14" id="KW-0418">Kinase</keyword>
<proteinExistence type="inferred from homology"/>
<feature type="domain" description="Pyruvate kinase barrel" evidence="15">
    <location>
        <begin position="67"/>
        <end position="372"/>
    </location>
</feature>
<evidence type="ECO:0000256" key="10">
    <source>
        <dbReference type="ARBA" id="ARBA00022840"/>
    </source>
</evidence>
<evidence type="ECO:0000256" key="13">
    <source>
        <dbReference type="ARBA" id="ARBA00023317"/>
    </source>
</evidence>
<organism evidence="16 17">
    <name type="scientific">Metabacillus sediminis</name>
    <dbReference type="NCBI Taxonomy" id="3117746"/>
    <lineage>
        <taxon>Bacteria</taxon>
        <taxon>Bacillati</taxon>
        <taxon>Bacillota</taxon>
        <taxon>Bacilli</taxon>
        <taxon>Bacillales</taxon>
        <taxon>Bacillaceae</taxon>
        <taxon>Metabacillus</taxon>
    </lineage>
</organism>
<evidence type="ECO:0000256" key="6">
    <source>
        <dbReference type="ARBA" id="ARBA00022679"/>
    </source>
</evidence>
<keyword evidence="6 14" id="KW-0808">Transferase</keyword>
<dbReference type="InterPro" id="IPR015806">
    <property type="entry name" value="Pyrv_Knase_insert_dom_sf"/>
</dbReference>
<dbReference type="EC" id="2.7.1.40" evidence="4 14"/>